<feature type="domain" description="PNPLA" evidence="5">
    <location>
        <begin position="10"/>
        <end position="170"/>
    </location>
</feature>
<dbReference type="GO" id="GO:0016042">
    <property type="term" value="P:lipid catabolic process"/>
    <property type="evidence" value="ECO:0007669"/>
    <property type="project" value="UniProtKB-UniRule"/>
</dbReference>
<dbReference type="InterPro" id="IPR016035">
    <property type="entry name" value="Acyl_Trfase/lysoPLipase"/>
</dbReference>
<evidence type="ECO:0000256" key="2">
    <source>
        <dbReference type="ARBA" id="ARBA00022963"/>
    </source>
</evidence>
<gene>
    <name evidence="6" type="ORF">A2319_02485</name>
</gene>
<dbReference type="Proteomes" id="UP000176420">
    <property type="component" value="Unassembled WGS sequence"/>
</dbReference>
<dbReference type="PROSITE" id="PS51635">
    <property type="entry name" value="PNPLA"/>
    <property type="match status" value="1"/>
</dbReference>
<evidence type="ECO:0000313" key="6">
    <source>
        <dbReference type="EMBL" id="OGY88063.1"/>
    </source>
</evidence>
<keyword evidence="1 4" id="KW-0378">Hydrolase</keyword>
<keyword evidence="3 4" id="KW-0443">Lipid metabolism</keyword>
<comment type="caution">
    <text evidence="6">The sequence shown here is derived from an EMBL/GenBank/DDBJ whole genome shotgun (WGS) entry which is preliminary data.</text>
</comment>
<reference evidence="6 7" key="1">
    <citation type="journal article" date="2016" name="Nat. Commun.">
        <title>Thousands of microbial genomes shed light on interconnected biogeochemical processes in an aquifer system.</title>
        <authorList>
            <person name="Anantharaman K."/>
            <person name="Brown C.T."/>
            <person name="Hug L.A."/>
            <person name="Sharon I."/>
            <person name="Castelle C.J."/>
            <person name="Probst A.J."/>
            <person name="Thomas B.C."/>
            <person name="Singh A."/>
            <person name="Wilkins M.J."/>
            <person name="Karaoz U."/>
            <person name="Brodie E.L."/>
            <person name="Williams K.H."/>
            <person name="Hubbard S.S."/>
            <person name="Banfield J.F."/>
        </authorList>
    </citation>
    <scope>NUCLEOTIDE SEQUENCE [LARGE SCALE GENOMIC DNA]</scope>
</reference>
<sequence length="268" mass="29378">MQKSRKKIGIAFGSGGVRGLAHIGALRCLLDNNIPIDYLAGTSVGAWVASLYGLHQDFAQVEMATVGYQKEKMRAMIEPTVKGGLIKGKKIEAFLQQWFGNTIFENTKIPTTVVAADLVSGKEVLFATGPITTAVRASMAIPFIFAPVHYQNMILVDGGIVNPVPDDVVRKMGADVVIAINLDRFTDAEDFSTKKLSLRNVAGRSYFIARHTLAAQSQITADVIIEPHMTSLGFKVWKEYFGKKKLYPLVTAGYKAMNEKIDIIKNLI</sequence>
<evidence type="ECO:0000256" key="1">
    <source>
        <dbReference type="ARBA" id="ARBA00022801"/>
    </source>
</evidence>
<feature type="active site" description="Nucleophile" evidence="4">
    <location>
        <position position="43"/>
    </location>
</feature>
<organism evidence="6 7">
    <name type="scientific">Candidatus Kerfeldbacteria bacterium RIFOXYB2_FULL_38_14</name>
    <dbReference type="NCBI Taxonomy" id="1798547"/>
    <lineage>
        <taxon>Bacteria</taxon>
        <taxon>Candidatus Kerfeldiibacteriota</taxon>
    </lineage>
</organism>
<protein>
    <recommendedName>
        <fullName evidence="5">PNPLA domain-containing protein</fullName>
    </recommendedName>
</protein>
<dbReference type="AlphaFoldDB" id="A0A1G2BFR9"/>
<dbReference type="SUPFAM" id="SSF52151">
    <property type="entry name" value="FabD/lysophospholipase-like"/>
    <property type="match status" value="1"/>
</dbReference>
<proteinExistence type="predicted"/>
<dbReference type="GO" id="GO:0016787">
    <property type="term" value="F:hydrolase activity"/>
    <property type="evidence" value="ECO:0007669"/>
    <property type="project" value="UniProtKB-UniRule"/>
</dbReference>
<dbReference type="EMBL" id="MHKI01000005">
    <property type="protein sequence ID" value="OGY88063.1"/>
    <property type="molecule type" value="Genomic_DNA"/>
</dbReference>
<evidence type="ECO:0000256" key="3">
    <source>
        <dbReference type="ARBA" id="ARBA00023098"/>
    </source>
</evidence>
<dbReference type="PANTHER" id="PTHR14226">
    <property type="entry name" value="NEUROPATHY TARGET ESTERASE/SWISS CHEESE D.MELANOGASTER"/>
    <property type="match status" value="1"/>
</dbReference>
<dbReference type="Gene3D" id="3.40.1090.10">
    <property type="entry name" value="Cytosolic phospholipase A2 catalytic domain"/>
    <property type="match status" value="2"/>
</dbReference>
<evidence type="ECO:0000256" key="4">
    <source>
        <dbReference type="PROSITE-ProRule" id="PRU01161"/>
    </source>
</evidence>
<feature type="short sequence motif" description="GXSXG" evidence="4">
    <location>
        <begin position="41"/>
        <end position="45"/>
    </location>
</feature>
<dbReference type="PANTHER" id="PTHR14226:SF76">
    <property type="entry name" value="NTE FAMILY PROTEIN RSSA"/>
    <property type="match status" value="1"/>
</dbReference>
<feature type="short sequence motif" description="DGA/G" evidence="4">
    <location>
        <begin position="157"/>
        <end position="159"/>
    </location>
</feature>
<dbReference type="InterPro" id="IPR050301">
    <property type="entry name" value="NTE"/>
</dbReference>
<evidence type="ECO:0000313" key="7">
    <source>
        <dbReference type="Proteomes" id="UP000176420"/>
    </source>
</evidence>
<accession>A0A1G2BFR9</accession>
<dbReference type="Pfam" id="PF01734">
    <property type="entry name" value="Patatin"/>
    <property type="match status" value="1"/>
</dbReference>
<name>A0A1G2BFR9_9BACT</name>
<comment type="caution">
    <text evidence="4">Lacks conserved residue(s) required for the propagation of feature annotation.</text>
</comment>
<dbReference type="InterPro" id="IPR002641">
    <property type="entry name" value="PNPLA_dom"/>
</dbReference>
<keyword evidence="2 4" id="KW-0442">Lipid degradation</keyword>
<feature type="active site" description="Proton acceptor" evidence="4">
    <location>
        <position position="157"/>
    </location>
</feature>
<evidence type="ECO:0000259" key="5">
    <source>
        <dbReference type="PROSITE" id="PS51635"/>
    </source>
</evidence>